<dbReference type="GO" id="GO:0016042">
    <property type="term" value="P:lipid catabolic process"/>
    <property type="evidence" value="ECO:0007669"/>
    <property type="project" value="InterPro"/>
</dbReference>
<dbReference type="AlphaFoldDB" id="A0A6G9ZB16"/>
<accession>A0A6G9ZB16</accession>
<proteinExistence type="predicted"/>
<dbReference type="Gene3D" id="1.10.260.130">
    <property type="match status" value="1"/>
</dbReference>
<evidence type="ECO:0008006" key="3">
    <source>
        <dbReference type="Google" id="ProtNLM"/>
    </source>
</evidence>
<gene>
    <name evidence="1" type="ORF">F6W96_35215</name>
</gene>
<dbReference type="Proteomes" id="UP000500953">
    <property type="component" value="Chromosome"/>
</dbReference>
<sequence length="496" mass="54018">MKGDSEPMRVFLRLCTTVVSLVLIACGAVPLAAANTPAPRWDSDSMARFRPDPTGDPYLDRHFATTAAMADGTVLDSRQITVLPPLALTSAFTAWQAWFKTSAADGAPIAALTTVLKPDAWNGRIVSNNFAIDGLGPTCNPSYQLTNSVSIEEPDVTRQLLERGYAVVLTDYEGPLMAYGHGPTEGREVLDGIRAALRLPEAGLSGPIALLGYSGGAIATVWAAQLAPEYAPELDLVGAAAGGTPTDLSLLPATMDGRPPGSAFYLLGALGVARATPGALNLLNPLGAELAERFRNACVYTGLAFAGVPLPVQALTEGNPYDTEVVRKMFRDTRPGAQVPRAPIYFWHGSDDEFIPLSGVEELAREWSSRGRTRRWTCCRAAGMWHARSRPMESRPSIAGWLRRNSFSPFRRWMGNRWQTCRVHGRHGLISIRKYHSVVSIRNTESRLPMALSIQESEWSNAGRRPAHRCSIGACCWAGWWGRRNCSNGWGFRPRT</sequence>
<protein>
    <recommendedName>
        <fullName evidence="3">Lipase</fullName>
    </recommendedName>
</protein>
<organism evidence="1 2">
    <name type="scientific">Nocardia terpenica</name>
    <dbReference type="NCBI Taxonomy" id="455432"/>
    <lineage>
        <taxon>Bacteria</taxon>
        <taxon>Bacillati</taxon>
        <taxon>Actinomycetota</taxon>
        <taxon>Actinomycetes</taxon>
        <taxon>Mycobacteriales</taxon>
        <taxon>Nocardiaceae</taxon>
        <taxon>Nocardia</taxon>
    </lineage>
</organism>
<dbReference type="PANTHER" id="PTHR34853">
    <property type="match status" value="1"/>
</dbReference>
<dbReference type="Pfam" id="PF03583">
    <property type="entry name" value="LIP"/>
    <property type="match status" value="1"/>
</dbReference>
<dbReference type="PROSITE" id="PS51257">
    <property type="entry name" value="PROKAR_LIPOPROTEIN"/>
    <property type="match status" value="1"/>
</dbReference>
<dbReference type="InterPro" id="IPR005152">
    <property type="entry name" value="Lipase_secreted"/>
</dbReference>
<dbReference type="InterPro" id="IPR029058">
    <property type="entry name" value="AB_hydrolase_fold"/>
</dbReference>
<dbReference type="PANTHER" id="PTHR34853:SF1">
    <property type="entry name" value="LIPASE 5"/>
    <property type="match status" value="1"/>
</dbReference>
<reference evidence="1 2" key="1">
    <citation type="journal article" date="2019" name="ACS Chem. Biol.">
        <title>Identification and Mobilization of a Cryptic Antibiotic Biosynthesis Gene Locus from a Human-Pathogenic Nocardia Isolate.</title>
        <authorList>
            <person name="Herisse M."/>
            <person name="Ishida K."/>
            <person name="Porter J.L."/>
            <person name="Howden B."/>
            <person name="Hertweck C."/>
            <person name="Stinear T.P."/>
            <person name="Pidot S.J."/>
        </authorList>
    </citation>
    <scope>NUCLEOTIDE SEQUENCE [LARGE SCALE GENOMIC DNA]</scope>
    <source>
        <strain evidence="1 2">AUSMDU00012715</strain>
    </source>
</reference>
<dbReference type="GO" id="GO:0004806">
    <property type="term" value="F:triacylglycerol lipase activity"/>
    <property type="evidence" value="ECO:0007669"/>
    <property type="project" value="InterPro"/>
</dbReference>
<dbReference type="Gene3D" id="3.40.50.1820">
    <property type="entry name" value="alpha/beta hydrolase"/>
    <property type="match status" value="1"/>
</dbReference>
<evidence type="ECO:0000313" key="2">
    <source>
        <dbReference type="Proteomes" id="UP000500953"/>
    </source>
</evidence>
<evidence type="ECO:0000313" key="1">
    <source>
        <dbReference type="EMBL" id="QIS22809.1"/>
    </source>
</evidence>
<dbReference type="EMBL" id="CP046173">
    <property type="protein sequence ID" value="QIS22809.1"/>
    <property type="molecule type" value="Genomic_DNA"/>
</dbReference>
<dbReference type="SUPFAM" id="SSF53474">
    <property type="entry name" value="alpha/beta-Hydrolases"/>
    <property type="match status" value="1"/>
</dbReference>
<name>A0A6G9ZB16_9NOCA</name>